<accession>A0ABR8WPA6</accession>
<dbReference type="Proteomes" id="UP000626242">
    <property type="component" value="Unassembled WGS sequence"/>
</dbReference>
<keyword evidence="3" id="KW-1185">Reference proteome</keyword>
<gene>
    <name evidence="2" type="ORF">H9628_09555</name>
</gene>
<comment type="caution">
    <text evidence="2">The sequence shown here is derived from an EMBL/GenBank/DDBJ whole genome shotgun (WGS) entry which is preliminary data.</text>
</comment>
<feature type="signal peptide" evidence="1">
    <location>
        <begin position="1"/>
        <end position="20"/>
    </location>
</feature>
<protein>
    <submittedName>
        <fullName evidence="2">DUF3575 domain-containing protein</fullName>
    </submittedName>
</protein>
<dbReference type="InterPro" id="IPR021958">
    <property type="entry name" value="DUF3575"/>
</dbReference>
<keyword evidence="1" id="KW-0732">Signal</keyword>
<proteinExistence type="predicted"/>
<evidence type="ECO:0000313" key="3">
    <source>
        <dbReference type="Proteomes" id="UP000626242"/>
    </source>
</evidence>
<feature type="chain" id="PRO_5046776041" evidence="1">
    <location>
        <begin position="21"/>
        <end position="209"/>
    </location>
</feature>
<dbReference type="EMBL" id="JACSPS010000003">
    <property type="protein sequence ID" value="MBD8018717.1"/>
    <property type="molecule type" value="Genomic_DNA"/>
</dbReference>
<dbReference type="RefSeq" id="WP_251833924.1">
    <property type="nucleotide sequence ID" value="NZ_JACSPS010000003.1"/>
</dbReference>
<dbReference type="Pfam" id="PF12099">
    <property type="entry name" value="DUF3575"/>
    <property type="match status" value="1"/>
</dbReference>
<name>A0ABR8WPA6_9FLAO</name>
<reference evidence="2 3" key="1">
    <citation type="submission" date="2020-08" db="EMBL/GenBank/DDBJ databases">
        <title>A Genomic Blueprint of the Chicken Gut Microbiome.</title>
        <authorList>
            <person name="Gilroy R."/>
            <person name="Ravi A."/>
            <person name="Getino M."/>
            <person name="Pursley I."/>
            <person name="Horton D.L."/>
            <person name="Alikhan N.-F."/>
            <person name="Baker D."/>
            <person name="Gharbi K."/>
            <person name="Hall N."/>
            <person name="Watson M."/>
            <person name="Adriaenssens E.M."/>
            <person name="Foster-Nyarko E."/>
            <person name="Jarju S."/>
            <person name="Secka A."/>
            <person name="Antonio M."/>
            <person name="Oren A."/>
            <person name="Chaudhuri R."/>
            <person name="La Ragione R.M."/>
            <person name="Hildebrand F."/>
            <person name="Pallen M.J."/>
        </authorList>
    </citation>
    <scope>NUCLEOTIDE SEQUENCE [LARGE SCALE GENOMIC DNA]</scope>
    <source>
        <strain evidence="2 3">Sa1CVA4</strain>
    </source>
</reference>
<organism evidence="2 3">
    <name type="scientific">Kaistella pullorum</name>
    <dbReference type="NCBI Taxonomy" id="2763074"/>
    <lineage>
        <taxon>Bacteria</taxon>
        <taxon>Pseudomonadati</taxon>
        <taxon>Bacteroidota</taxon>
        <taxon>Flavobacteriia</taxon>
        <taxon>Flavobacteriales</taxon>
        <taxon>Weeksellaceae</taxon>
        <taxon>Chryseobacterium group</taxon>
        <taxon>Kaistella</taxon>
    </lineage>
</organism>
<evidence type="ECO:0000313" key="2">
    <source>
        <dbReference type="EMBL" id="MBD8018717.1"/>
    </source>
</evidence>
<sequence length="209" mass="23892">MKKIILVLSLIACAILPAQTTPESTDNQVYVKANAVFLPIGMLNAAAEFQVGEKTTLQPEIFISPWKSFLGKYAQIYMLGFDVRHYFSEAFKHFYVGANITAARYKMQKYNYWSDGPFQYEPDAPIYVTSELYQDGYTFFLGAVAGYQWQISDKWNIDAFLGGGTAQSFYKGFHKTMGVRYDTDPDREYNRSGELVPYRGGLMISYKIR</sequence>
<evidence type="ECO:0000256" key="1">
    <source>
        <dbReference type="SAM" id="SignalP"/>
    </source>
</evidence>